<dbReference type="PANTHER" id="PTHR47514">
    <property type="entry name" value="TRANSKETOLASE N-TERMINAL SECTION-RELATED"/>
    <property type="match status" value="1"/>
</dbReference>
<feature type="domain" description="Transketolase N-terminal" evidence="6">
    <location>
        <begin position="14"/>
        <end position="267"/>
    </location>
</feature>
<comment type="similarity">
    <text evidence="2">Belongs to the transketolase family.</text>
</comment>
<name>A0A1G9YHG8_9FIRM</name>
<dbReference type="SUPFAM" id="SSF52518">
    <property type="entry name" value="Thiamin diphosphate-binding fold (THDP-binding)"/>
    <property type="match status" value="1"/>
</dbReference>
<dbReference type="GO" id="GO:0016740">
    <property type="term" value="F:transferase activity"/>
    <property type="evidence" value="ECO:0007669"/>
    <property type="project" value="UniProtKB-KW"/>
</dbReference>
<dbReference type="InterPro" id="IPR029061">
    <property type="entry name" value="THDP-binding"/>
</dbReference>
<dbReference type="PROSITE" id="PS00801">
    <property type="entry name" value="TRANSKETOLASE_1"/>
    <property type="match status" value="1"/>
</dbReference>
<dbReference type="Gene3D" id="3.40.50.970">
    <property type="match status" value="1"/>
</dbReference>
<dbReference type="EMBL" id="FNHQ01000023">
    <property type="protein sequence ID" value="SDN08619.1"/>
    <property type="molecule type" value="Genomic_DNA"/>
</dbReference>
<dbReference type="CDD" id="cd02012">
    <property type="entry name" value="TPP_TK"/>
    <property type="match status" value="1"/>
</dbReference>
<evidence type="ECO:0000313" key="8">
    <source>
        <dbReference type="Proteomes" id="UP000199309"/>
    </source>
</evidence>
<protein>
    <submittedName>
        <fullName evidence="7">Transketolase</fullName>
    </submittedName>
</protein>
<dbReference type="Pfam" id="PF00456">
    <property type="entry name" value="Transketolase_N"/>
    <property type="match status" value="1"/>
</dbReference>
<evidence type="ECO:0000259" key="6">
    <source>
        <dbReference type="Pfam" id="PF00456"/>
    </source>
</evidence>
<sequence length="278" mass="30209">MQTLTDEQVQSVKNYAAAMRREIIKMITEAQSGHPGGSLSIADVVALLYDVEMNASPQDPHNPDRDRLVLSKGHAAPAIYAALALKGYFPIAELGGLRKIGRLLQGHPDMKHIPGIDMSTGSLGQGVSASCGIAIAGKLDHKDFRVFTIMGDGEQEEGQVWEAAMLAAHYKLDNLTAFLDNNGLQIDGKIDEVMCPEPLPDKWRAFGWHVIEVNGHDVQELHQAVCEAKTIKGKPTMIIMHTVKGKGVPEMENQAGWHGKAPSAEQCAIFLSELEGEQ</sequence>
<evidence type="ECO:0000256" key="4">
    <source>
        <dbReference type="ARBA" id="ARBA00022723"/>
    </source>
</evidence>
<dbReference type="OrthoDB" id="8732661at2"/>
<organism evidence="7 8">
    <name type="scientific">Megasphaera paucivorans</name>
    <dbReference type="NCBI Taxonomy" id="349095"/>
    <lineage>
        <taxon>Bacteria</taxon>
        <taxon>Bacillati</taxon>
        <taxon>Bacillota</taxon>
        <taxon>Negativicutes</taxon>
        <taxon>Veillonellales</taxon>
        <taxon>Veillonellaceae</taxon>
        <taxon>Megasphaera</taxon>
    </lineage>
</organism>
<proteinExistence type="inferred from homology"/>
<reference evidence="7 8" key="1">
    <citation type="submission" date="2016-10" db="EMBL/GenBank/DDBJ databases">
        <authorList>
            <person name="de Groot N.N."/>
        </authorList>
    </citation>
    <scope>NUCLEOTIDE SEQUENCE [LARGE SCALE GENOMIC DNA]</scope>
    <source>
        <strain evidence="7 8">DSM 16981</strain>
    </source>
</reference>
<dbReference type="InterPro" id="IPR049557">
    <property type="entry name" value="Transketolase_CS"/>
</dbReference>
<keyword evidence="4" id="KW-0479">Metal-binding</keyword>
<keyword evidence="3" id="KW-0808">Transferase</keyword>
<evidence type="ECO:0000313" key="7">
    <source>
        <dbReference type="EMBL" id="SDN08619.1"/>
    </source>
</evidence>
<accession>A0A1G9YHG8</accession>
<comment type="cofactor">
    <cofactor evidence="1">
        <name>thiamine diphosphate</name>
        <dbReference type="ChEBI" id="CHEBI:58937"/>
    </cofactor>
</comment>
<keyword evidence="8" id="KW-1185">Reference proteome</keyword>
<evidence type="ECO:0000256" key="5">
    <source>
        <dbReference type="ARBA" id="ARBA00023052"/>
    </source>
</evidence>
<dbReference type="RefSeq" id="WP_091651518.1">
    <property type="nucleotide sequence ID" value="NZ_FNHQ01000023.1"/>
</dbReference>
<keyword evidence="5" id="KW-0786">Thiamine pyrophosphate</keyword>
<dbReference type="PANTHER" id="PTHR47514:SF1">
    <property type="entry name" value="TRANSKETOLASE N-TERMINAL SECTION-RELATED"/>
    <property type="match status" value="1"/>
</dbReference>
<evidence type="ECO:0000256" key="1">
    <source>
        <dbReference type="ARBA" id="ARBA00001964"/>
    </source>
</evidence>
<evidence type="ECO:0000256" key="3">
    <source>
        <dbReference type="ARBA" id="ARBA00022679"/>
    </source>
</evidence>
<dbReference type="STRING" id="349095.SAMN05660299_02079"/>
<dbReference type="GO" id="GO:0046872">
    <property type="term" value="F:metal ion binding"/>
    <property type="evidence" value="ECO:0007669"/>
    <property type="project" value="UniProtKB-KW"/>
</dbReference>
<gene>
    <name evidence="7" type="ORF">SAMN05660299_02079</name>
</gene>
<dbReference type="Proteomes" id="UP000199309">
    <property type="component" value="Unassembled WGS sequence"/>
</dbReference>
<dbReference type="InterPro" id="IPR005474">
    <property type="entry name" value="Transketolase_N"/>
</dbReference>
<dbReference type="AlphaFoldDB" id="A0A1G9YHG8"/>
<evidence type="ECO:0000256" key="2">
    <source>
        <dbReference type="ARBA" id="ARBA00007131"/>
    </source>
</evidence>